<name>A0ABU5DRY5_9BURK</name>
<gene>
    <name evidence="2" type="ORF">SNE35_31590</name>
</gene>
<feature type="transmembrane region" description="Helical" evidence="1">
    <location>
        <begin position="72"/>
        <end position="90"/>
    </location>
</feature>
<dbReference type="EMBL" id="JAXCLA010000013">
    <property type="protein sequence ID" value="MDY0749083.1"/>
    <property type="molecule type" value="Genomic_DNA"/>
</dbReference>
<protein>
    <submittedName>
        <fullName evidence="2">SirB2 family protein</fullName>
    </submittedName>
</protein>
<feature type="transmembrane region" description="Helical" evidence="1">
    <location>
        <begin position="42"/>
        <end position="60"/>
    </location>
</feature>
<evidence type="ECO:0000256" key="1">
    <source>
        <dbReference type="SAM" id="Phobius"/>
    </source>
</evidence>
<dbReference type="InterPro" id="IPR007360">
    <property type="entry name" value="SirB"/>
</dbReference>
<evidence type="ECO:0000313" key="2">
    <source>
        <dbReference type="EMBL" id="MDY0749083.1"/>
    </source>
</evidence>
<feature type="transmembrane region" description="Helical" evidence="1">
    <location>
        <begin position="12"/>
        <end position="35"/>
    </location>
</feature>
<dbReference type="PIRSF" id="PIRSF005610">
    <property type="entry name" value="SirB"/>
    <property type="match status" value="1"/>
</dbReference>
<evidence type="ECO:0000313" key="3">
    <source>
        <dbReference type="Proteomes" id="UP001285263"/>
    </source>
</evidence>
<keyword evidence="3" id="KW-1185">Reference proteome</keyword>
<keyword evidence="1" id="KW-0812">Transmembrane</keyword>
<comment type="caution">
    <text evidence="2">The sequence shown here is derived from an EMBL/GenBank/DDBJ whole genome shotgun (WGS) entry which is preliminary data.</text>
</comment>
<dbReference type="Pfam" id="PF04247">
    <property type="entry name" value="SirB"/>
    <property type="match status" value="1"/>
</dbReference>
<sequence length="128" mass="13717">MDYETVRLVHQSAVLVSVAGFAVRGAASLSGAAWVHGRIARSLPHLIDTVLFASALVLIGLRDGEQLRETWLLVKLLALLAYIGLGGITLRRGLPRMLRKGAFAGALVTVAWMASVAITKNPQGFLAW</sequence>
<accession>A0ABU5DRY5</accession>
<dbReference type="RefSeq" id="WP_320427049.1">
    <property type="nucleotide sequence ID" value="NZ_JAXCLA010000013.1"/>
</dbReference>
<proteinExistence type="predicted"/>
<feature type="transmembrane region" description="Helical" evidence="1">
    <location>
        <begin position="102"/>
        <end position="119"/>
    </location>
</feature>
<dbReference type="Proteomes" id="UP001285263">
    <property type="component" value="Unassembled WGS sequence"/>
</dbReference>
<organism evidence="2 3">
    <name type="scientific">Roseateles agri</name>
    <dbReference type="NCBI Taxonomy" id="3098619"/>
    <lineage>
        <taxon>Bacteria</taxon>
        <taxon>Pseudomonadati</taxon>
        <taxon>Pseudomonadota</taxon>
        <taxon>Betaproteobacteria</taxon>
        <taxon>Burkholderiales</taxon>
        <taxon>Sphaerotilaceae</taxon>
        <taxon>Roseateles</taxon>
    </lineage>
</organism>
<reference evidence="2 3" key="1">
    <citation type="submission" date="2023-11" db="EMBL/GenBank/DDBJ databases">
        <title>Paucibacter sp. nov., isolated from fresh soil in Korea.</title>
        <authorList>
            <person name="Le N.T.T."/>
        </authorList>
    </citation>
    <scope>NUCLEOTIDE SEQUENCE [LARGE SCALE GENOMIC DNA]</scope>
    <source>
        <strain evidence="2 3">R3-3</strain>
    </source>
</reference>
<dbReference type="PANTHER" id="PTHR39594">
    <property type="entry name" value="PROTEIN YCHQ"/>
    <property type="match status" value="1"/>
</dbReference>
<keyword evidence="1" id="KW-1133">Transmembrane helix</keyword>
<keyword evidence="1" id="KW-0472">Membrane</keyword>
<dbReference type="PANTHER" id="PTHR39594:SF1">
    <property type="entry name" value="PROTEIN YCHQ"/>
    <property type="match status" value="1"/>
</dbReference>